<dbReference type="OrthoDB" id="9785707at2"/>
<comment type="caution">
    <text evidence="3">The sequence shown here is derived from an EMBL/GenBank/DDBJ whole genome shotgun (WGS) entry which is preliminary data.</text>
</comment>
<dbReference type="eggNOG" id="COG0758">
    <property type="taxonomic scope" value="Bacteria"/>
</dbReference>
<evidence type="ECO:0000313" key="3">
    <source>
        <dbReference type="EMBL" id="EFM64979.1"/>
    </source>
</evidence>
<dbReference type="Proteomes" id="UP000003244">
    <property type="component" value="Unassembled WGS sequence"/>
</dbReference>
<accession>E0E2A3</accession>
<evidence type="ECO:0000313" key="4">
    <source>
        <dbReference type="Proteomes" id="UP000003244"/>
    </source>
</evidence>
<dbReference type="SUPFAM" id="SSF102405">
    <property type="entry name" value="MCP/YpsA-like"/>
    <property type="match status" value="1"/>
</dbReference>
<dbReference type="EMBL" id="ADGQ01000034">
    <property type="protein sequence ID" value="EFM64979.1"/>
    <property type="molecule type" value="Genomic_DNA"/>
</dbReference>
<dbReference type="PANTHER" id="PTHR43022:SF1">
    <property type="entry name" value="PROTEIN SMF"/>
    <property type="match status" value="1"/>
</dbReference>
<dbReference type="AlphaFoldDB" id="E0E2A3"/>
<dbReference type="PANTHER" id="PTHR43022">
    <property type="entry name" value="PROTEIN SMF"/>
    <property type="match status" value="1"/>
</dbReference>
<organism evidence="3 4">
    <name type="scientific">Peptostreptococcus stomatis DSM 17678</name>
    <dbReference type="NCBI Taxonomy" id="596315"/>
    <lineage>
        <taxon>Bacteria</taxon>
        <taxon>Bacillati</taxon>
        <taxon>Bacillota</taxon>
        <taxon>Clostridia</taxon>
        <taxon>Peptostreptococcales</taxon>
        <taxon>Peptostreptococcaceae</taxon>
        <taxon>Peptostreptococcus</taxon>
    </lineage>
</organism>
<dbReference type="Gene3D" id="3.40.50.450">
    <property type="match status" value="1"/>
</dbReference>
<dbReference type="GeneID" id="84800350"/>
<evidence type="ECO:0000256" key="1">
    <source>
        <dbReference type="ARBA" id="ARBA00006525"/>
    </source>
</evidence>
<keyword evidence="4" id="KW-1185">Reference proteome</keyword>
<comment type="similarity">
    <text evidence="1">Belongs to the DprA/Smf family.</text>
</comment>
<reference evidence="3 4" key="1">
    <citation type="submission" date="2010-08" db="EMBL/GenBank/DDBJ databases">
        <authorList>
            <person name="Harkins D.M."/>
            <person name="Madupu R."/>
            <person name="Durkin A.S."/>
            <person name="Torralba M."/>
            <person name="Methe B."/>
            <person name="Sutton G.G."/>
            <person name="Nelson K.E."/>
        </authorList>
    </citation>
    <scope>NUCLEOTIDE SEQUENCE [LARGE SCALE GENOMIC DNA]</scope>
    <source>
        <strain evidence="3 4">DSM 17678</strain>
    </source>
</reference>
<protein>
    <submittedName>
        <fullName evidence="3">DNA protecting protein DprA</fullName>
    </submittedName>
</protein>
<dbReference type="InterPro" id="IPR003488">
    <property type="entry name" value="DprA"/>
</dbReference>
<dbReference type="InterPro" id="IPR057666">
    <property type="entry name" value="DrpA_SLOG"/>
</dbReference>
<name>E0E2A3_9FIRM</name>
<dbReference type="GO" id="GO:0009294">
    <property type="term" value="P:DNA-mediated transformation"/>
    <property type="evidence" value="ECO:0007669"/>
    <property type="project" value="InterPro"/>
</dbReference>
<gene>
    <name evidence="3" type="primary">dprA</name>
    <name evidence="3" type="ORF">HMPREF0634_1471</name>
</gene>
<proteinExistence type="inferred from homology"/>
<dbReference type="Pfam" id="PF02481">
    <property type="entry name" value="DNA_processg_A"/>
    <property type="match status" value="1"/>
</dbReference>
<dbReference type="STRING" id="596315.HMPREF0634_1471"/>
<dbReference type="NCBIfam" id="TIGR00732">
    <property type="entry name" value="dprA"/>
    <property type="match status" value="1"/>
</dbReference>
<dbReference type="RefSeq" id="WP_007788922.1">
    <property type="nucleotide sequence ID" value="NZ_ADGQ01000034.1"/>
</dbReference>
<feature type="domain" description="Smf/DprA SLOG" evidence="2">
    <location>
        <begin position="108"/>
        <end position="318"/>
    </location>
</feature>
<sequence>MDNFFIWAKEVIGIGPRNMKLFYEENKDGLEEIFMDVDFKGSIGESVSQTRLMDSASQIGSRDFIGWILDLGKTYFSKKIMDKISKYGYNQALIDEIKNNVRINKASYVCYDSEDYPDLLRNVYDPPYILYYYGNISVANAYPLLSVVGARKSTDYGKNASKYLVRDLSEAGIGIVSGLALGIDSHAHRYCMEGGSPTIAVMGTSIDNIYPRSNTNLFKEILDQGGLILSETGPGGQTFRANFAMRNRIIAGLSRGTLVIEAGKKSGSLITATYGLDNGREVYLVPGSIFSDLSYGCNEMISRGGKIVLSSKDILEDYEAFYSFDSLNNKKNKKNTGNNDSVCDNIRNDKLKRQQFSEHECAILKLLSEKGALEIDKISLYLNIEIGDVIFCVNNLSMMDYIFEVGINTYQLNRVLII</sequence>
<evidence type="ECO:0000259" key="2">
    <source>
        <dbReference type="Pfam" id="PF02481"/>
    </source>
</evidence>